<dbReference type="InterPro" id="IPR031905">
    <property type="entry name" value="Flotillin_C"/>
</dbReference>
<evidence type="ECO:0000256" key="2">
    <source>
        <dbReference type="ARBA" id="ARBA00004236"/>
    </source>
</evidence>
<dbReference type="EMBL" id="JAIRBM010000017">
    <property type="protein sequence ID" value="MBZ6078307.1"/>
    <property type="molecule type" value="Genomic_DNA"/>
</dbReference>
<accession>A0ABS7VTL2</accession>
<sequence length="570" mass="60878">MLNGIIIPVILGLVAIVGIGLVIGILYKRSTRDQAYVRTGLGGKKVVLDGGSIVLPVFHSMAWVNLNTLRLEVRRGEGDALITRDRMRVDIGAEFYVRVRPEADSIALAAQTLGDRTNNADALRQLIEAKFVDALRSVAATMSLNDLQEKRTEFVKAVQETVAADLTSNGLELESVSLTRLDQTDIKHFNPNNSFDAEGLATLTKITEQRKKERNEVVRDTEVAIAEKDREALQRKLEIDRASKEAELAQQRDIANATAKTRAEQAEKEAAARQAEETARIASELAIAEREAEAKRIKESANIVASRAVQQSELEAKRDVQIVAQESAIAVANKSREESEAKAAAKAAEALAVAADEKVATAREVEIAERQKRIAVIAAQQEAETEATNVVVAAQAEKDAAENRAGAIKTIALANADAAKIEAEAIREKGAAQAEAEAAMTEARNKLSPTLIAFELTRERIRIIPAALAEAVKPIEKIKDIRIFDTGGLVNGKANADGVGIGLGDGLAGQLLALQANKPIVNTILAEAGFSGGGNALDTLLGSVTEPIKVEGRTEEAARAAAPSALDKSV</sequence>
<comment type="caution">
    <text evidence="8">The sequence shown here is derived from an EMBL/GenBank/DDBJ whole genome shotgun (WGS) entry which is preliminary data.</text>
</comment>
<feature type="transmembrane region" description="Helical" evidence="6">
    <location>
        <begin position="46"/>
        <end position="66"/>
    </location>
</feature>
<keyword evidence="5 6" id="KW-0472">Membrane</keyword>
<dbReference type="InterPro" id="IPR036013">
    <property type="entry name" value="Band_7/SPFH_dom_sf"/>
</dbReference>
<dbReference type="Gene3D" id="3.30.479.30">
    <property type="entry name" value="Band 7 domain"/>
    <property type="match status" value="1"/>
</dbReference>
<organism evidence="8 9">
    <name type="scientific">Microvirga puerhi</name>
    <dbReference type="NCBI Taxonomy" id="2876078"/>
    <lineage>
        <taxon>Bacteria</taxon>
        <taxon>Pseudomonadati</taxon>
        <taxon>Pseudomonadota</taxon>
        <taxon>Alphaproteobacteria</taxon>
        <taxon>Hyphomicrobiales</taxon>
        <taxon>Methylobacteriaceae</taxon>
        <taxon>Microvirga</taxon>
    </lineage>
</organism>
<protein>
    <submittedName>
        <fullName evidence="8">Flotillin family protein</fullName>
    </submittedName>
</protein>
<dbReference type="Pfam" id="PF01145">
    <property type="entry name" value="Band_7"/>
    <property type="match status" value="1"/>
</dbReference>
<keyword evidence="4" id="KW-1003">Cell membrane</keyword>
<dbReference type="Proteomes" id="UP000704176">
    <property type="component" value="Unassembled WGS sequence"/>
</dbReference>
<comment type="subcellular location">
    <subcellularLocation>
        <location evidence="2">Cell membrane</location>
    </subcellularLocation>
    <subcellularLocation>
        <location evidence="1">Membrane</location>
        <topology evidence="1">Single-pass membrane protein</topology>
    </subcellularLocation>
</comment>
<keyword evidence="6" id="KW-1133">Transmembrane helix</keyword>
<dbReference type="CDD" id="cd03399">
    <property type="entry name" value="SPFH_flotillin"/>
    <property type="match status" value="1"/>
</dbReference>
<dbReference type="SMART" id="SM00244">
    <property type="entry name" value="PHB"/>
    <property type="match status" value="1"/>
</dbReference>
<keyword evidence="6" id="KW-0812">Transmembrane</keyword>
<feature type="domain" description="Band 7" evidence="7">
    <location>
        <begin position="24"/>
        <end position="193"/>
    </location>
</feature>
<evidence type="ECO:0000256" key="3">
    <source>
        <dbReference type="ARBA" id="ARBA00007161"/>
    </source>
</evidence>
<evidence type="ECO:0000256" key="5">
    <source>
        <dbReference type="ARBA" id="ARBA00023136"/>
    </source>
</evidence>
<name>A0ABS7VTL2_9HYPH</name>
<evidence type="ECO:0000256" key="1">
    <source>
        <dbReference type="ARBA" id="ARBA00004167"/>
    </source>
</evidence>
<dbReference type="PANTHER" id="PTHR13806">
    <property type="entry name" value="FLOTILLIN-RELATED"/>
    <property type="match status" value="1"/>
</dbReference>
<gene>
    <name evidence="8" type="ORF">K9B37_18790</name>
</gene>
<proteinExistence type="inferred from homology"/>
<comment type="similarity">
    <text evidence="3">Belongs to the band 7/mec-2 family. Flotillin subfamily.</text>
</comment>
<evidence type="ECO:0000313" key="8">
    <source>
        <dbReference type="EMBL" id="MBZ6078307.1"/>
    </source>
</evidence>
<dbReference type="RefSeq" id="WP_224315060.1">
    <property type="nucleotide sequence ID" value="NZ_JAIRBM010000017.1"/>
</dbReference>
<feature type="transmembrane region" description="Helical" evidence="6">
    <location>
        <begin position="6"/>
        <end position="26"/>
    </location>
</feature>
<dbReference type="InterPro" id="IPR027705">
    <property type="entry name" value="Flotillin_fam"/>
</dbReference>
<dbReference type="SUPFAM" id="SSF117892">
    <property type="entry name" value="Band 7/SPFH domain"/>
    <property type="match status" value="1"/>
</dbReference>
<dbReference type="PANTHER" id="PTHR13806:SF31">
    <property type="entry name" value="FLOTILLIN-LIKE PROTEIN 1-RELATED"/>
    <property type="match status" value="1"/>
</dbReference>
<reference evidence="8 9" key="1">
    <citation type="submission" date="2021-09" db="EMBL/GenBank/DDBJ databases">
        <title>The complete genome sequence of a new microorganism.</title>
        <authorList>
            <person name="Zi Z."/>
        </authorList>
    </citation>
    <scope>NUCLEOTIDE SEQUENCE [LARGE SCALE GENOMIC DNA]</scope>
    <source>
        <strain evidence="8 9">WGZ8</strain>
    </source>
</reference>
<keyword evidence="9" id="KW-1185">Reference proteome</keyword>
<evidence type="ECO:0000313" key="9">
    <source>
        <dbReference type="Proteomes" id="UP000704176"/>
    </source>
</evidence>
<evidence type="ECO:0000259" key="7">
    <source>
        <dbReference type="SMART" id="SM00244"/>
    </source>
</evidence>
<evidence type="ECO:0000256" key="6">
    <source>
        <dbReference type="SAM" id="Phobius"/>
    </source>
</evidence>
<dbReference type="Pfam" id="PF15975">
    <property type="entry name" value="Flot"/>
    <property type="match status" value="1"/>
</dbReference>
<dbReference type="InterPro" id="IPR001107">
    <property type="entry name" value="Band_7"/>
</dbReference>
<evidence type="ECO:0000256" key="4">
    <source>
        <dbReference type="ARBA" id="ARBA00022475"/>
    </source>
</evidence>